<evidence type="ECO:0000313" key="9">
    <source>
        <dbReference type="Proteomes" id="UP000823521"/>
    </source>
</evidence>
<evidence type="ECO:0000256" key="6">
    <source>
        <dbReference type="SAM" id="Phobius"/>
    </source>
</evidence>
<organism evidence="8 9">
    <name type="scientific">Micromonospora echinofusca</name>
    <dbReference type="NCBI Taxonomy" id="47858"/>
    <lineage>
        <taxon>Bacteria</taxon>
        <taxon>Bacillati</taxon>
        <taxon>Actinomycetota</taxon>
        <taxon>Actinomycetes</taxon>
        <taxon>Micromonosporales</taxon>
        <taxon>Micromonosporaceae</taxon>
        <taxon>Micromonospora</taxon>
    </lineage>
</organism>
<reference evidence="8 9" key="1">
    <citation type="submission" date="2019-12" db="EMBL/GenBank/DDBJ databases">
        <title>Whole genome sequencing of endophytic Actinobacterium Micromonospora sp. MPMI6T.</title>
        <authorList>
            <person name="Evv R."/>
            <person name="Podile A.R."/>
        </authorList>
    </citation>
    <scope>NUCLEOTIDE SEQUENCE [LARGE SCALE GENOMIC DNA]</scope>
    <source>
        <strain evidence="8 9">MPMI6</strain>
    </source>
</reference>
<dbReference type="InterPro" id="IPR013525">
    <property type="entry name" value="ABC2_TM"/>
</dbReference>
<feature type="transmembrane region" description="Helical" evidence="6">
    <location>
        <begin position="233"/>
        <end position="254"/>
    </location>
</feature>
<proteinExistence type="predicted"/>
<evidence type="ECO:0000256" key="5">
    <source>
        <dbReference type="ARBA" id="ARBA00023251"/>
    </source>
</evidence>
<evidence type="ECO:0000313" key="8">
    <source>
        <dbReference type="EMBL" id="MBO4209615.1"/>
    </source>
</evidence>
<dbReference type="PANTHER" id="PTHR43027">
    <property type="entry name" value="DOXORUBICIN RESISTANCE ABC TRANSPORTER PERMEASE PROTEIN DRRC-RELATED"/>
    <property type="match status" value="1"/>
</dbReference>
<feature type="transmembrane region" description="Helical" evidence="6">
    <location>
        <begin position="166"/>
        <end position="186"/>
    </location>
</feature>
<dbReference type="InterPro" id="IPR000412">
    <property type="entry name" value="ABC_2_transport"/>
</dbReference>
<protein>
    <submittedName>
        <fullName evidence="8">ABC transporter permease</fullName>
    </submittedName>
</protein>
<dbReference type="InterPro" id="IPR052902">
    <property type="entry name" value="ABC-2_transporter"/>
</dbReference>
<evidence type="ECO:0000256" key="1">
    <source>
        <dbReference type="ARBA" id="ARBA00004141"/>
    </source>
</evidence>
<sequence length="265" mass="28183">MLLEHTLKVARLDFTVLLRNRTAFFTTIAFPVLLGGMTLGLDEGVVEGLPVGLYLLTGMLALVGFFVTFAYLTSLFTVRREDLVLKRMRGSLLSEVAILGGSGLTCTVIYVVQAAVVVTIGVVGLGGAAPRNVPLLLLTVVLTSIMFVPLAAALSGVTRTGESAQITVLPVLLVLAGTSQAAFPLGDMPELVQRLSAAMPLSPVVDVIRIAYFGRDFTDGTAPYPAVGFAESWSAAAPGLLLILGWTVVGVLFARRYFRWEPRNA</sequence>
<feature type="transmembrane region" description="Helical" evidence="6">
    <location>
        <begin position="135"/>
        <end position="154"/>
    </location>
</feature>
<dbReference type="PIRSF" id="PIRSF006648">
    <property type="entry name" value="DrrB"/>
    <property type="match status" value="1"/>
</dbReference>
<gene>
    <name evidence="8" type="ORF">GSF22_27030</name>
</gene>
<keyword evidence="3 6" id="KW-1133">Transmembrane helix</keyword>
<comment type="subcellular location">
    <subcellularLocation>
        <location evidence="1">Membrane</location>
        <topology evidence="1">Multi-pass membrane protein</topology>
    </subcellularLocation>
</comment>
<comment type="caution">
    <text evidence="8">The sequence shown here is derived from an EMBL/GenBank/DDBJ whole genome shotgun (WGS) entry which is preliminary data.</text>
</comment>
<dbReference type="Proteomes" id="UP000823521">
    <property type="component" value="Unassembled WGS sequence"/>
</dbReference>
<dbReference type="RefSeq" id="WP_208816575.1">
    <property type="nucleotide sequence ID" value="NZ_WVUH01000324.1"/>
</dbReference>
<dbReference type="EMBL" id="WVUH01000324">
    <property type="protein sequence ID" value="MBO4209615.1"/>
    <property type="molecule type" value="Genomic_DNA"/>
</dbReference>
<accession>A0ABS3VYJ3</accession>
<keyword evidence="2 6" id="KW-0812">Transmembrane</keyword>
<evidence type="ECO:0000256" key="4">
    <source>
        <dbReference type="ARBA" id="ARBA00023136"/>
    </source>
</evidence>
<evidence type="ECO:0000256" key="3">
    <source>
        <dbReference type="ARBA" id="ARBA00022989"/>
    </source>
</evidence>
<dbReference type="PANTHER" id="PTHR43027:SF2">
    <property type="entry name" value="TRANSPORT PERMEASE PROTEIN"/>
    <property type="match status" value="1"/>
</dbReference>
<evidence type="ECO:0000259" key="7">
    <source>
        <dbReference type="Pfam" id="PF12698"/>
    </source>
</evidence>
<feature type="transmembrane region" description="Helical" evidence="6">
    <location>
        <begin position="21"/>
        <end position="41"/>
    </location>
</feature>
<name>A0ABS3VYJ3_MICEH</name>
<feature type="transmembrane region" description="Helical" evidence="6">
    <location>
        <begin position="53"/>
        <end position="76"/>
    </location>
</feature>
<dbReference type="Pfam" id="PF12698">
    <property type="entry name" value="ABC2_membrane_3"/>
    <property type="match status" value="1"/>
</dbReference>
<feature type="transmembrane region" description="Helical" evidence="6">
    <location>
        <begin position="96"/>
        <end position="123"/>
    </location>
</feature>
<feature type="domain" description="ABC-2 type transporter transmembrane" evidence="7">
    <location>
        <begin position="54"/>
        <end position="251"/>
    </location>
</feature>
<keyword evidence="4 6" id="KW-0472">Membrane</keyword>
<evidence type="ECO:0000256" key="2">
    <source>
        <dbReference type="ARBA" id="ARBA00022692"/>
    </source>
</evidence>
<keyword evidence="9" id="KW-1185">Reference proteome</keyword>
<keyword evidence="5" id="KW-0046">Antibiotic resistance</keyword>